<proteinExistence type="predicted"/>
<dbReference type="RefSeq" id="WP_115733416.1">
    <property type="nucleotide sequence ID" value="NZ_BAAAVY010000004.1"/>
</dbReference>
<gene>
    <name evidence="1" type="ORF">NCTC10684_04836</name>
</gene>
<dbReference type="Proteomes" id="UP000254701">
    <property type="component" value="Unassembled WGS sequence"/>
</dbReference>
<organism evidence="1 2">
    <name type="scientific">Aminobacter aminovorans</name>
    <name type="common">Chelatobacter heintzii</name>
    <dbReference type="NCBI Taxonomy" id="83263"/>
    <lineage>
        <taxon>Bacteria</taxon>
        <taxon>Pseudomonadati</taxon>
        <taxon>Pseudomonadota</taxon>
        <taxon>Alphaproteobacteria</taxon>
        <taxon>Hyphomicrobiales</taxon>
        <taxon>Phyllobacteriaceae</taxon>
        <taxon>Aminobacter</taxon>
    </lineage>
</organism>
<dbReference type="AlphaFoldDB" id="A0A380WRI0"/>
<evidence type="ECO:0000313" key="1">
    <source>
        <dbReference type="EMBL" id="SUU91567.1"/>
    </source>
</evidence>
<sequence>MFVARWKIDARFGHKQSAIDLLRQWEREIGPQAGTDKMAMQILTGSIGAKEATIEVNHNVESLAQIEEMFAKLSKIDAHAQWGKKLEPFVVSGSSYWNFYRAIQS</sequence>
<dbReference type="OrthoDB" id="7860011at2"/>
<reference evidence="1 2" key="1">
    <citation type="submission" date="2018-06" db="EMBL/GenBank/DDBJ databases">
        <authorList>
            <consortium name="Pathogen Informatics"/>
            <person name="Doyle S."/>
        </authorList>
    </citation>
    <scope>NUCLEOTIDE SEQUENCE [LARGE SCALE GENOMIC DNA]</scope>
    <source>
        <strain evidence="1 2">NCTC10684</strain>
    </source>
</reference>
<evidence type="ECO:0000313" key="2">
    <source>
        <dbReference type="Proteomes" id="UP000254701"/>
    </source>
</evidence>
<name>A0A380WRI0_AMIAI</name>
<protein>
    <submittedName>
        <fullName evidence="1">Uncharacterized protein</fullName>
    </submittedName>
</protein>
<accession>A0A380WRI0</accession>
<dbReference type="EMBL" id="UFSM01000001">
    <property type="protein sequence ID" value="SUU91567.1"/>
    <property type="molecule type" value="Genomic_DNA"/>
</dbReference>